<dbReference type="SMART" id="SM00849">
    <property type="entry name" value="Lactamase_B"/>
    <property type="match status" value="1"/>
</dbReference>
<dbReference type="GO" id="GO:0046872">
    <property type="term" value="F:metal ion binding"/>
    <property type="evidence" value="ECO:0007669"/>
    <property type="project" value="UniProtKB-KW"/>
</dbReference>
<protein>
    <submittedName>
        <fullName evidence="3">MBL fold metallo-hydrolase</fullName>
    </submittedName>
</protein>
<dbReference type="InterPro" id="IPR001763">
    <property type="entry name" value="Rhodanese-like_dom"/>
</dbReference>
<name>A0A7M2SFP1_9ACTN</name>
<dbReference type="KEGG" id="sfeu:IM697_31435"/>
<keyword evidence="3" id="KW-0378">Hydrolase</keyword>
<dbReference type="GO" id="GO:0006749">
    <property type="term" value="P:glutathione metabolic process"/>
    <property type="evidence" value="ECO:0007669"/>
    <property type="project" value="InterPro"/>
</dbReference>
<dbReference type="PROSITE" id="PS00380">
    <property type="entry name" value="RHODANESE_1"/>
    <property type="match status" value="1"/>
</dbReference>
<dbReference type="GO" id="GO:0070813">
    <property type="term" value="P:hydrogen sulfide metabolic process"/>
    <property type="evidence" value="ECO:0007669"/>
    <property type="project" value="TreeGrafter"/>
</dbReference>
<evidence type="ECO:0000313" key="4">
    <source>
        <dbReference type="Proteomes" id="UP000594205"/>
    </source>
</evidence>
<evidence type="ECO:0000259" key="2">
    <source>
        <dbReference type="PROSITE" id="PS50206"/>
    </source>
</evidence>
<dbReference type="GO" id="GO:0016787">
    <property type="term" value="F:hydrolase activity"/>
    <property type="evidence" value="ECO:0007669"/>
    <property type="project" value="UniProtKB-KW"/>
</dbReference>
<dbReference type="PANTHER" id="PTHR43084:SF1">
    <property type="entry name" value="PERSULFIDE DIOXYGENASE ETHE1, MITOCHONDRIAL"/>
    <property type="match status" value="1"/>
</dbReference>
<dbReference type="InterPro" id="IPR036866">
    <property type="entry name" value="RibonucZ/Hydroxyglut_hydro"/>
</dbReference>
<dbReference type="InterPro" id="IPR001279">
    <property type="entry name" value="Metallo-B-lactamas"/>
</dbReference>
<sequence>MGFADEHLIPLLDEGLGNSGYLVDLGDGRALAVDASRDLRTLREAAGRRGLTVAYAADTHLHADFLSGAVQLAHDDGAHVLASAAGNRAFPHTPLADGDETDLGGLTLRALATPGHTDEHLSFLLLDGERELGVFTGGSMIVNSAARTDLLGAHRTDELARAQYRSLRRLAALPDHTSVWPTHGAGSFCSAPPGSERTSTIGEQKHTNPLLAAPDEDTFVRRLLAGLGSYPDYFDRLTEANRHGPAVLTSVPPLPALDAGQVKSLLAAGGHVVDVRPAADYAAGHIPGSLSIPLRDQFATWLGWLLPDTAPLAFVTNDDQDLSEIVWQAYKIGYERLAGHLTGGMPAWLADGNEQAATEFVAADHTGNRPYIDVRQEVEFADGHVPGAVHIELGDLAAHAADAPAGPVVACGHGERAMTAASLLERAGQTDIAVLRGGPADYAAAHGRRLTQGAEDTRS</sequence>
<dbReference type="CDD" id="cd00158">
    <property type="entry name" value="RHOD"/>
    <property type="match status" value="2"/>
</dbReference>
<dbReference type="Gene3D" id="3.40.250.10">
    <property type="entry name" value="Rhodanese-like domain"/>
    <property type="match status" value="2"/>
</dbReference>
<evidence type="ECO:0000313" key="3">
    <source>
        <dbReference type="EMBL" id="QOV34595.1"/>
    </source>
</evidence>
<dbReference type="InterPro" id="IPR044528">
    <property type="entry name" value="POD-like_MBL-fold"/>
</dbReference>
<feature type="domain" description="Rhodanese" evidence="2">
    <location>
        <begin position="266"/>
        <end position="357"/>
    </location>
</feature>
<accession>A0A7M2SFP1</accession>
<dbReference type="PANTHER" id="PTHR43084">
    <property type="entry name" value="PERSULFIDE DIOXYGENASE ETHE1"/>
    <property type="match status" value="1"/>
</dbReference>
<evidence type="ECO:0000256" key="1">
    <source>
        <dbReference type="ARBA" id="ARBA00022723"/>
    </source>
</evidence>
<proteinExistence type="predicted"/>
<reference evidence="3 4" key="1">
    <citation type="submission" date="2020-10" db="EMBL/GenBank/DDBJ databases">
        <title>Streptomyces ferrugineus complate genome analysis.</title>
        <authorList>
            <person name="Anwar N."/>
        </authorList>
    </citation>
    <scope>NUCLEOTIDE SEQUENCE [LARGE SCALE GENOMIC DNA]</scope>
    <source>
        <strain evidence="3 4">CCTCC AA2014009</strain>
    </source>
</reference>
<dbReference type="Proteomes" id="UP000594205">
    <property type="component" value="Chromosome"/>
</dbReference>
<dbReference type="CDD" id="cd07724">
    <property type="entry name" value="POD-like_MBL-fold"/>
    <property type="match status" value="1"/>
</dbReference>
<dbReference type="PROSITE" id="PS50206">
    <property type="entry name" value="RHODANESE_3"/>
    <property type="match status" value="2"/>
</dbReference>
<dbReference type="EMBL" id="CP063373">
    <property type="protein sequence ID" value="QOV34595.1"/>
    <property type="molecule type" value="Genomic_DNA"/>
</dbReference>
<keyword evidence="4" id="KW-1185">Reference proteome</keyword>
<dbReference type="Pfam" id="PF00581">
    <property type="entry name" value="Rhodanese"/>
    <property type="match status" value="2"/>
</dbReference>
<dbReference type="GO" id="GO:0050313">
    <property type="term" value="F:sulfur dioxygenase activity"/>
    <property type="evidence" value="ECO:0007669"/>
    <property type="project" value="InterPro"/>
</dbReference>
<feature type="domain" description="Rhodanese" evidence="2">
    <location>
        <begin position="365"/>
        <end position="451"/>
    </location>
</feature>
<dbReference type="Gene3D" id="3.60.15.10">
    <property type="entry name" value="Ribonuclease Z/Hydroxyacylglutathione hydrolase-like"/>
    <property type="match status" value="1"/>
</dbReference>
<dbReference type="AlphaFoldDB" id="A0A7M2SFP1"/>
<dbReference type="InterPro" id="IPR036873">
    <property type="entry name" value="Rhodanese-like_dom_sf"/>
</dbReference>
<dbReference type="RefSeq" id="WP_194039466.1">
    <property type="nucleotide sequence ID" value="NZ_CP063373.1"/>
</dbReference>
<organism evidence="3 4">
    <name type="scientific">Streptomyces ferrugineus</name>
    <dbReference type="NCBI Taxonomy" id="1413221"/>
    <lineage>
        <taxon>Bacteria</taxon>
        <taxon>Bacillati</taxon>
        <taxon>Actinomycetota</taxon>
        <taxon>Actinomycetes</taxon>
        <taxon>Kitasatosporales</taxon>
        <taxon>Streptomycetaceae</taxon>
        <taxon>Streptomyces</taxon>
    </lineage>
</organism>
<dbReference type="InterPro" id="IPR001307">
    <property type="entry name" value="Thiosulphate_STrfase_CS"/>
</dbReference>
<dbReference type="SMART" id="SM00450">
    <property type="entry name" value="RHOD"/>
    <property type="match status" value="2"/>
</dbReference>
<dbReference type="SUPFAM" id="SSF56281">
    <property type="entry name" value="Metallo-hydrolase/oxidoreductase"/>
    <property type="match status" value="1"/>
</dbReference>
<gene>
    <name evidence="3" type="ORF">IM697_31435</name>
</gene>
<dbReference type="SUPFAM" id="SSF52821">
    <property type="entry name" value="Rhodanese/Cell cycle control phosphatase"/>
    <property type="match status" value="2"/>
</dbReference>
<dbReference type="InterPro" id="IPR051682">
    <property type="entry name" value="Mito_Persulfide_Diox"/>
</dbReference>
<dbReference type="GO" id="GO:0004792">
    <property type="term" value="F:thiosulfate-cyanide sulfurtransferase activity"/>
    <property type="evidence" value="ECO:0007669"/>
    <property type="project" value="InterPro"/>
</dbReference>
<keyword evidence="1" id="KW-0479">Metal-binding</keyword>